<evidence type="ECO:0000313" key="10">
    <source>
        <dbReference type="EMBL" id="RMX04086.1"/>
    </source>
</evidence>
<evidence type="ECO:0000256" key="2">
    <source>
        <dbReference type="ARBA" id="ARBA00022714"/>
    </source>
</evidence>
<evidence type="ECO:0000256" key="6">
    <source>
        <dbReference type="ARBA" id="ARBA00023014"/>
    </source>
</evidence>
<gene>
    <name evidence="10" type="ORF">D8I35_14790</name>
</gene>
<evidence type="ECO:0000256" key="7">
    <source>
        <dbReference type="ARBA" id="ARBA00039386"/>
    </source>
</evidence>
<evidence type="ECO:0000256" key="3">
    <source>
        <dbReference type="ARBA" id="ARBA00022723"/>
    </source>
</evidence>
<dbReference type="OrthoDB" id="9815350at2"/>
<dbReference type="Gene3D" id="1.10.10.1100">
    <property type="entry name" value="BFD-like [2Fe-2S]-binding domain"/>
    <property type="match status" value="1"/>
</dbReference>
<dbReference type="InterPro" id="IPR007419">
    <property type="entry name" value="BFD-like_2Fe2S-bd_dom"/>
</dbReference>
<dbReference type="InterPro" id="IPR052371">
    <property type="entry name" value="BFD-associated_ferredoxin"/>
</dbReference>
<keyword evidence="11" id="KW-1185">Reference proteome</keyword>
<evidence type="ECO:0000313" key="11">
    <source>
        <dbReference type="Proteomes" id="UP000278006"/>
    </source>
</evidence>
<keyword evidence="5" id="KW-0408">Iron</keyword>
<proteinExistence type="inferred from homology"/>
<keyword evidence="4" id="KW-0249">Electron transport</keyword>
<keyword evidence="2" id="KW-0001">2Fe-2S</keyword>
<evidence type="ECO:0000256" key="5">
    <source>
        <dbReference type="ARBA" id="ARBA00023004"/>
    </source>
</evidence>
<keyword evidence="6" id="KW-0411">Iron-sulfur</keyword>
<keyword evidence="3" id="KW-0479">Metal-binding</keyword>
<comment type="similarity">
    <text evidence="8">Belongs to the Bfd family.</text>
</comment>
<dbReference type="EMBL" id="RDQO01000005">
    <property type="protein sequence ID" value="RMX04086.1"/>
    <property type="molecule type" value="Genomic_DNA"/>
</dbReference>
<evidence type="ECO:0000256" key="4">
    <source>
        <dbReference type="ARBA" id="ARBA00022982"/>
    </source>
</evidence>
<evidence type="ECO:0000259" key="9">
    <source>
        <dbReference type="Pfam" id="PF04324"/>
    </source>
</evidence>
<dbReference type="GO" id="GO:0051537">
    <property type="term" value="F:2 iron, 2 sulfur cluster binding"/>
    <property type="evidence" value="ECO:0007669"/>
    <property type="project" value="UniProtKB-KW"/>
</dbReference>
<dbReference type="InterPro" id="IPR041854">
    <property type="entry name" value="BFD-like_2Fe2S-bd_dom_sf"/>
</dbReference>
<dbReference type="PANTHER" id="PTHR37424">
    <property type="entry name" value="BACTERIOFERRITIN-ASSOCIATED FERREDOXIN"/>
    <property type="match status" value="1"/>
</dbReference>
<organism evidence="10 11">
    <name type="scientific">Corticibacter populi</name>
    <dbReference type="NCBI Taxonomy" id="1550736"/>
    <lineage>
        <taxon>Bacteria</taxon>
        <taxon>Pseudomonadati</taxon>
        <taxon>Pseudomonadota</taxon>
        <taxon>Betaproteobacteria</taxon>
        <taxon>Burkholderiales</taxon>
        <taxon>Comamonadaceae</taxon>
        <taxon>Corticibacter</taxon>
    </lineage>
</organism>
<dbReference type="AlphaFoldDB" id="A0A3M6QLZ9"/>
<evidence type="ECO:0000256" key="1">
    <source>
        <dbReference type="ARBA" id="ARBA00022448"/>
    </source>
</evidence>
<dbReference type="GO" id="GO:0046872">
    <property type="term" value="F:metal ion binding"/>
    <property type="evidence" value="ECO:0007669"/>
    <property type="project" value="UniProtKB-KW"/>
</dbReference>
<dbReference type="Pfam" id="PF04324">
    <property type="entry name" value="Fer2_BFD"/>
    <property type="match status" value="1"/>
</dbReference>
<dbReference type="Proteomes" id="UP000278006">
    <property type="component" value="Unassembled WGS sequence"/>
</dbReference>
<sequence length="89" mass="9602">MIVCVCRRVSDREIARHARAGMNFDEIQFELGVGTQCGNCECAAREVVQQCCATQPVAALHNEASCPSQPAIYSEGVNSWSSSCHSQPA</sequence>
<feature type="domain" description="BFD-like [2Fe-2S]-binding" evidence="9">
    <location>
        <begin position="2"/>
        <end position="49"/>
    </location>
</feature>
<comment type="caution">
    <text evidence="10">The sequence shown here is derived from an EMBL/GenBank/DDBJ whole genome shotgun (WGS) entry which is preliminary data.</text>
</comment>
<reference evidence="10 11" key="1">
    <citation type="submission" date="2018-10" db="EMBL/GenBank/DDBJ databases">
        <title>Draft genome of Cortibacter populi DSM10536.</title>
        <authorList>
            <person name="Bernier A.-M."/>
            <person name="Bernard K."/>
        </authorList>
    </citation>
    <scope>NUCLEOTIDE SEQUENCE [LARGE SCALE GENOMIC DNA]</scope>
    <source>
        <strain evidence="10 11">DSM 105136</strain>
    </source>
</reference>
<dbReference type="PANTHER" id="PTHR37424:SF1">
    <property type="entry name" value="BACTERIOFERRITIN-ASSOCIATED FERREDOXIN"/>
    <property type="match status" value="1"/>
</dbReference>
<protein>
    <recommendedName>
        <fullName evidence="7">Bacterioferritin-associated ferredoxin</fullName>
    </recommendedName>
</protein>
<keyword evidence="1" id="KW-0813">Transport</keyword>
<name>A0A3M6QLZ9_9BURK</name>
<evidence type="ECO:0000256" key="8">
    <source>
        <dbReference type="ARBA" id="ARBA00046332"/>
    </source>
</evidence>
<accession>A0A3M6QLZ9</accession>
<dbReference type="RefSeq" id="WP_122230727.1">
    <property type="nucleotide sequence ID" value="NZ_RDQO01000005.1"/>
</dbReference>